<dbReference type="EMBL" id="KT932393">
    <property type="protein sequence ID" value="AMW93194.1"/>
    <property type="molecule type" value="Genomic_DNA"/>
</dbReference>
<sequence length="58" mass="6760">KNIDTLLKVSSQEDRVKVLTNGSLLIKNALRSDEGYYRCSAYNRLHRPLSKMIYLKVF</sequence>
<dbReference type="InterPro" id="IPR013783">
    <property type="entry name" value="Ig-like_fold"/>
</dbReference>
<dbReference type="InterPro" id="IPR036179">
    <property type="entry name" value="Ig-like_dom_sf"/>
</dbReference>
<evidence type="ECO:0000313" key="1">
    <source>
        <dbReference type="EMBL" id="AMW93194.1"/>
    </source>
</evidence>
<dbReference type="Gene3D" id="2.60.40.10">
    <property type="entry name" value="Immunoglobulins"/>
    <property type="match status" value="1"/>
</dbReference>
<feature type="non-terminal residue" evidence="1">
    <location>
        <position position="58"/>
    </location>
</feature>
<organism evidence="1">
    <name type="scientific">Limulus polyphemus</name>
    <name type="common">Atlantic horseshoe crab</name>
    <dbReference type="NCBI Taxonomy" id="6850"/>
    <lineage>
        <taxon>Eukaryota</taxon>
        <taxon>Metazoa</taxon>
        <taxon>Ecdysozoa</taxon>
        <taxon>Arthropoda</taxon>
        <taxon>Chelicerata</taxon>
        <taxon>Merostomata</taxon>
        <taxon>Xiphosura</taxon>
        <taxon>Limulidae</taxon>
        <taxon>Limulus</taxon>
    </lineage>
</organism>
<name>A0A161FY87_LIMPO</name>
<feature type="non-terminal residue" evidence="1">
    <location>
        <position position="1"/>
    </location>
</feature>
<dbReference type="AlphaFoldDB" id="A0A161FY87"/>
<gene>
    <name evidence="1" type="primary">Dscam</name>
</gene>
<protein>
    <submittedName>
        <fullName evidence="1">Dscam</fullName>
    </submittedName>
</protein>
<reference evidence="1" key="1">
    <citation type="journal article" date="2016" name="Nat. Commun.">
        <title>A large family of Dscam genes with tandemly arrayed 5' cassettes in Chelicerata.</title>
        <authorList>
            <person name="Yue Y."/>
            <person name="Meng Y."/>
            <person name="Ma H."/>
            <person name="Hou S."/>
            <person name="Cao G."/>
            <person name="Hong W."/>
            <person name="Shi Y."/>
            <person name="Guo P."/>
            <person name="Liu B."/>
            <person name="Shi F."/>
            <person name="Yang Y."/>
            <person name="Jin Y."/>
        </authorList>
    </citation>
    <scope>NUCLEOTIDE SEQUENCE</scope>
    <source>
        <strain evidence="1">Lpo-Dscam__1</strain>
    </source>
</reference>
<dbReference type="SUPFAM" id="SSF48726">
    <property type="entry name" value="Immunoglobulin"/>
    <property type="match status" value="1"/>
</dbReference>
<accession>A0A161FY87</accession>
<proteinExistence type="predicted"/>